<dbReference type="AlphaFoldDB" id="A0A6H1ZCN8"/>
<reference evidence="1" key="1">
    <citation type="submission" date="2020-03" db="EMBL/GenBank/DDBJ databases">
        <title>The deep terrestrial virosphere.</title>
        <authorList>
            <person name="Holmfeldt K."/>
            <person name="Nilsson E."/>
            <person name="Simone D."/>
            <person name="Lopez-Fernandez M."/>
            <person name="Wu X."/>
            <person name="de Brujin I."/>
            <person name="Lundin D."/>
            <person name="Andersson A."/>
            <person name="Bertilsson S."/>
            <person name="Dopson M."/>
        </authorList>
    </citation>
    <scope>NUCLEOTIDE SEQUENCE</scope>
    <source>
        <strain evidence="1">TM448A00204</strain>
    </source>
</reference>
<evidence type="ECO:0000313" key="1">
    <source>
        <dbReference type="EMBL" id="QJA45314.1"/>
    </source>
</evidence>
<gene>
    <name evidence="1" type="ORF">TM448A00204_0059</name>
</gene>
<accession>A0A6H1ZCN8</accession>
<protein>
    <submittedName>
        <fullName evidence="1">Uncharacterized protein</fullName>
    </submittedName>
</protein>
<name>A0A6H1ZCN8_9ZZZZ</name>
<sequence>MPTFSFQKPIEDVEEPVVLEEDWYKSRIVKAPTIEPNKKKQEDPSQEGAGDNLIVSLAIVGGEGTGRRFKLYLPWPSLADEDAYDGIGMKVSDAKMERIADFTTKFGGISDGTDIMLEEGMEGFVYVTRGLDQAGQRMINSVDPFAGFKSIEDSPAGQEEDASF</sequence>
<dbReference type="EMBL" id="MT143988">
    <property type="protein sequence ID" value="QJA45314.1"/>
    <property type="molecule type" value="Genomic_DNA"/>
</dbReference>
<organism evidence="1">
    <name type="scientific">viral metagenome</name>
    <dbReference type="NCBI Taxonomy" id="1070528"/>
    <lineage>
        <taxon>unclassified sequences</taxon>
        <taxon>metagenomes</taxon>
        <taxon>organismal metagenomes</taxon>
    </lineage>
</organism>
<proteinExistence type="predicted"/>